<dbReference type="Pfam" id="PF13472">
    <property type="entry name" value="Lipase_GDSL_2"/>
    <property type="match status" value="1"/>
</dbReference>
<dbReference type="InterPro" id="IPR036514">
    <property type="entry name" value="SGNH_hydro_sf"/>
</dbReference>
<dbReference type="CDD" id="cd00229">
    <property type="entry name" value="SGNH_hydrolase"/>
    <property type="match status" value="1"/>
</dbReference>
<accession>A0A178MYR0</accession>
<feature type="domain" description="SGNH hydrolase-type esterase" evidence="2">
    <location>
        <begin position="117"/>
        <end position="372"/>
    </location>
</feature>
<organism evidence="3 4">
    <name type="scientific">Magnetospirillum moscoviense</name>
    <dbReference type="NCBI Taxonomy" id="1437059"/>
    <lineage>
        <taxon>Bacteria</taxon>
        <taxon>Pseudomonadati</taxon>
        <taxon>Pseudomonadota</taxon>
        <taxon>Alphaproteobacteria</taxon>
        <taxon>Rhodospirillales</taxon>
        <taxon>Rhodospirillaceae</taxon>
        <taxon>Magnetospirillum</taxon>
    </lineage>
</organism>
<dbReference type="STRING" id="1437059.A6A05_00085"/>
<evidence type="ECO:0000313" key="3">
    <source>
        <dbReference type="EMBL" id="OAN54994.1"/>
    </source>
</evidence>
<keyword evidence="4" id="KW-1185">Reference proteome</keyword>
<protein>
    <recommendedName>
        <fullName evidence="2">SGNH hydrolase-type esterase domain-containing protein</fullName>
    </recommendedName>
</protein>
<evidence type="ECO:0000259" key="2">
    <source>
        <dbReference type="Pfam" id="PF13472"/>
    </source>
</evidence>
<keyword evidence="1" id="KW-0472">Membrane</keyword>
<gene>
    <name evidence="3" type="ORF">A6A05_00085</name>
</gene>
<feature type="transmembrane region" description="Helical" evidence="1">
    <location>
        <begin position="7"/>
        <end position="33"/>
    </location>
</feature>
<dbReference type="AlphaFoldDB" id="A0A178MYR0"/>
<dbReference type="GO" id="GO:0016788">
    <property type="term" value="F:hydrolase activity, acting on ester bonds"/>
    <property type="evidence" value="ECO:0007669"/>
    <property type="project" value="UniProtKB-ARBA"/>
</dbReference>
<dbReference type="Proteomes" id="UP000078543">
    <property type="component" value="Unassembled WGS sequence"/>
</dbReference>
<dbReference type="InterPro" id="IPR013830">
    <property type="entry name" value="SGNH_hydro"/>
</dbReference>
<keyword evidence="1" id="KW-1133">Transmembrane helix</keyword>
<dbReference type="SUPFAM" id="SSF52266">
    <property type="entry name" value="SGNH hydrolase"/>
    <property type="match status" value="1"/>
</dbReference>
<dbReference type="OrthoDB" id="8480707at2"/>
<evidence type="ECO:0000313" key="4">
    <source>
        <dbReference type="Proteomes" id="UP000078543"/>
    </source>
</evidence>
<proteinExistence type="predicted"/>
<dbReference type="EMBL" id="LWQU01000104">
    <property type="protein sequence ID" value="OAN54994.1"/>
    <property type="molecule type" value="Genomic_DNA"/>
</dbReference>
<sequence>MARLKAFLRLCIANGVVLAVLLAVLNGFCWVLISGYNTVRYDILEVASDSRAELPVYDDRALARQIYQEHRAIPVRFRSYVDWRREPYQGRHTTVDAGGSRRHFEPSVPLSGKTIGVFGGSTVWGTGVADADTIPAQLQAALPGVVVFNEGESGYMSRNSLDRLINLANQNQMPDVVIFYDGVNDIEHQCEPGSRINAHHFEDQINRGLEWQAQGKGQSLAVMLGRIGDMVFLEHTRDMAQRIVKRSRMMAGKEGVQAIEVHWMCAGDSRRTRQVVSTLIENWRIAHAIVTARGGHFLAVLQPNAYIGRHRTDYLTLDDRQRAEYLAVYAELRRQLAERPMSWVVDFTDSLDVLAENPVFTDFCHLGVAGNRQVAQRLLAQVKPLLGGG</sequence>
<dbReference type="Gene3D" id="3.40.50.1110">
    <property type="entry name" value="SGNH hydrolase"/>
    <property type="match status" value="1"/>
</dbReference>
<reference evidence="3 4" key="1">
    <citation type="submission" date="2016-04" db="EMBL/GenBank/DDBJ databases">
        <title>Draft genome sequence of freshwater magnetotactic bacteria Magnetospirillum marisnigri SP-1 and Magnetospirillum moscoviense BB-1.</title>
        <authorList>
            <person name="Koziaeva V."/>
            <person name="Dziuba M.V."/>
            <person name="Ivanov T.M."/>
            <person name="Kuznetsov B."/>
            <person name="Grouzdev D.S."/>
        </authorList>
    </citation>
    <scope>NUCLEOTIDE SEQUENCE [LARGE SCALE GENOMIC DNA]</scope>
    <source>
        <strain evidence="3 4">BB-1</strain>
    </source>
</reference>
<comment type="caution">
    <text evidence="3">The sequence shown here is derived from an EMBL/GenBank/DDBJ whole genome shotgun (WGS) entry which is preliminary data.</text>
</comment>
<name>A0A178MYR0_9PROT</name>
<dbReference type="RefSeq" id="WP_068498006.1">
    <property type="nucleotide sequence ID" value="NZ_LWQU01000104.1"/>
</dbReference>
<keyword evidence="1" id="KW-0812">Transmembrane</keyword>
<evidence type="ECO:0000256" key="1">
    <source>
        <dbReference type="SAM" id="Phobius"/>
    </source>
</evidence>